<organism evidence="4 14">
    <name type="scientific">Phytophthora fragariae</name>
    <dbReference type="NCBI Taxonomy" id="53985"/>
    <lineage>
        <taxon>Eukaryota</taxon>
        <taxon>Sar</taxon>
        <taxon>Stramenopiles</taxon>
        <taxon>Oomycota</taxon>
        <taxon>Peronosporomycetes</taxon>
        <taxon>Peronosporales</taxon>
        <taxon>Peronosporaceae</taxon>
        <taxon>Phytophthora</taxon>
    </lineage>
</organism>
<feature type="compositionally biased region" description="Acidic residues" evidence="1">
    <location>
        <begin position="247"/>
        <end position="260"/>
    </location>
</feature>
<evidence type="ECO:0000313" key="11">
    <source>
        <dbReference type="Proteomes" id="UP000433483"/>
    </source>
</evidence>
<dbReference type="Proteomes" id="UP000433483">
    <property type="component" value="Unassembled WGS sequence"/>
</dbReference>
<protein>
    <submittedName>
        <fullName evidence="4">Uncharacterized protein</fullName>
    </submittedName>
</protein>
<evidence type="ECO:0000313" key="3">
    <source>
        <dbReference type="EMBL" id="KAE9019014.1"/>
    </source>
</evidence>
<dbReference type="Proteomes" id="UP000476176">
    <property type="component" value="Unassembled WGS sequence"/>
</dbReference>
<dbReference type="EMBL" id="QXGA01000267">
    <property type="protein sequence ID" value="KAE9148883.1"/>
    <property type="molecule type" value="Genomic_DNA"/>
</dbReference>
<dbReference type="EMBL" id="QXFW01000247">
    <property type="protein sequence ID" value="KAE9019014.1"/>
    <property type="molecule type" value="Genomic_DNA"/>
</dbReference>
<evidence type="ECO:0000313" key="17">
    <source>
        <dbReference type="Proteomes" id="UP000488956"/>
    </source>
</evidence>
<evidence type="ECO:0000313" key="15">
    <source>
        <dbReference type="Proteomes" id="UP000460718"/>
    </source>
</evidence>
<evidence type="ECO:0000313" key="6">
    <source>
        <dbReference type="EMBL" id="KAE9148883.1"/>
    </source>
</evidence>
<evidence type="ECO:0000313" key="9">
    <source>
        <dbReference type="EMBL" id="KAE9317640.1"/>
    </source>
</evidence>
<evidence type="ECO:0000313" key="5">
    <source>
        <dbReference type="EMBL" id="KAE9122835.1"/>
    </source>
</evidence>
<dbReference type="EMBL" id="QXGE01000275">
    <property type="protein sequence ID" value="KAE9317640.1"/>
    <property type="molecule type" value="Genomic_DNA"/>
</dbReference>
<accession>A0A6A3SWC2</accession>
<evidence type="ECO:0000313" key="4">
    <source>
        <dbReference type="EMBL" id="KAE9122493.1"/>
    </source>
</evidence>
<evidence type="ECO:0000256" key="1">
    <source>
        <dbReference type="SAM" id="MobiDB-lite"/>
    </source>
</evidence>
<evidence type="ECO:0000313" key="12">
    <source>
        <dbReference type="Proteomes" id="UP000437068"/>
    </source>
</evidence>
<dbReference type="Proteomes" id="UP000440732">
    <property type="component" value="Unassembled WGS sequence"/>
</dbReference>
<dbReference type="EMBL" id="QXGC01000264">
    <property type="protein sequence ID" value="KAE9242646.1"/>
    <property type="molecule type" value="Genomic_DNA"/>
</dbReference>
<dbReference type="EMBL" id="QXGF01000330">
    <property type="protein sequence ID" value="KAE8941982.1"/>
    <property type="molecule type" value="Genomic_DNA"/>
</dbReference>
<evidence type="ECO:0000313" key="7">
    <source>
        <dbReference type="EMBL" id="KAE9220606.1"/>
    </source>
</evidence>
<evidence type="ECO:0000313" key="13">
    <source>
        <dbReference type="Proteomes" id="UP000440732"/>
    </source>
</evidence>
<reference evidence="10 11" key="1">
    <citation type="submission" date="2018-08" db="EMBL/GenBank/DDBJ databases">
        <title>Genomic investigation of the strawberry pathogen Phytophthora fragariae indicates pathogenicity is determined by transcriptional variation in three key races.</title>
        <authorList>
            <person name="Adams T.M."/>
            <person name="Armitage A.D."/>
            <person name="Sobczyk M.K."/>
            <person name="Bates H.J."/>
            <person name="Dunwell J.M."/>
            <person name="Nellist C.F."/>
            <person name="Harrison R.J."/>
        </authorList>
    </citation>
    <scope>NUCLEOTIDE SEQUENCE [LARGE SCALE GENOMIC DNA]</scope>
    <source>
        <strain evidence="9 12">A4</strain>
        <strain evidence="8 16">BC-23</strain>
        <strain evidence="7 11">NOV-27</strain>
        <strain evidence="6 13">NOV-5</strain>
        <strain evidence="4 14">NOV-71</strain>
        <strain evidence="2 10">NOV-9</strain>
        <strain evidence="5 17">ONT-3</strain>
        <strain evidence="3 15">SCRP245</strain>
    </source>
</reference>
<evidence type="ECO:0000313" key="2">
    <source>
        <dbReference type="EMBL" id="KAE8941982.1"/>
    </source>
</evidence>
<evidence type="ECO:0000313" key="8">
    <source>
        <dbReference type="EMBL" id="KAE9242646.1"/>
    </source>
</evidence>
<feature type="compositionally biased region" description="Polar residues" evidence="1">
    <location>
        <begin position="110"/>
        <end position="124"/>
    </location>
</feature>
<dbReference type="Proteomes" id="UP000460718">
    <property type="component" value="Unassembled WGS sequence"/>
</dbReference>
<evidence type="ECO:0000313" key="16">
    <source>
        <dbReference type="Proteomes" id="UP000476176"/>
    </source>
</evidence>
<dbReference type="Proteomes" id="UP000437068">
    <property type="component" value="Unassembled WGS sequence"/>
</dbReference>
<feature type="region of interest" description="Disordered" evidence="1">
    <location>
        <begin position="198"/>
        <end position="260"/>
    </location>
</feature>
<dbReference type="EMBL" id="QXFZ01000295">
    <property type="protein sequence ID" value="KAE9122493.1"/>
    <property type="molecule type" value="Genomic_DNA"/>
</dbReference>
<dbReference type="Proteomes" id="UP000441208">
    <property type="component" value="Unassembled WGS sequence"/>
</dbReference>
<gene>
    <name evidence="9" type="ORF">PF001_g6767</name>
    <name evidence="8" type="ORF">PF004_g6523</name>
    <name evidence="7" type="ORF">PF005_g7418</name>
    <name evidence="6" type="ORF">PF006_g6574</name>
    <name evidence="4" type="ORF">PF007_g7435</name>
    <name evidence="2" type="ORF">PF009_g8243</name>
    <name evidence="5" type="ORF">PF010_g6619</name>
    <name evidence="3" type="ORF">PF011_g6016</name>
</gene>
<keyword evidence="11" id="KW-1185">Reference proteome</keyword>
<dbReference type="Proteomes" id="UP000429523">
    <property type="component" value="Unassembled WGS sequence"/>
</dbReference>
<feature type="compositionally biased region" description="Basic and acidic residues" evidence="1">
    <location>
        <begin position="42"/>
        <end position="59"/>
    </location>
</feature>
<name>A0A6A3SWC2_9STRA</name>
<proteinExistence type="predicted"/>
<feature type="compositionally biased region" description="Acidic residues" evidence="1">
    <location>
        <begin position="228"/>
        <end position="239"/>
    </location>
</feature>
<dbReference type="EMBL" id="QXFX01000268">
    <property type="protein sequence ID" value="KAE9122835.1"/>
    <property type="molecule type" value="Genomic_DNA"/>
</dbReference>
<evidence type="ECO:0000313" key="10">
    <source>
        <dbReference type="Proteomes" id="UP000429523"/>
    </source>
</evidence>
<dbReference type="EMBL" id="QXGB01000296">
    <property type="protein sequence ID" value="KAE9220606.1"/>
    <property type="molecule type" value="Genomic_DNA"/>
</dbReference>
<feature type="compositionally biased region" description="Polar residues" evidence="1">
    <location>
        <begin position="70"/>
        <end position="84"/>
    </location>
</feature>
<comment type="caution">
    <text evidence="4">The sequence shown here is derived from an EMBL/GenBank/DDBJ whole genome shotgun (WGS) entry which is preliminary data.</text>
</comment>
<dbReference type="OrthoDB" id="164982at2759"/>
<feature type="region of interest" description="Disordered" evidence="1">
    <location>
        <begin position="42"/>
        <end position="124"/>
    </location>
</feature>
<dbReference type="AlphaFoldDB" id="A0A6A3SWC2"/>
<sequence length="275" mass="29819">MDTLHAQKENVDVSGGGIAGKLNFAATAGTDKLATPKRVFVIHEDTKSSSKKGLKDSSTKKSRRVLGDISNKQQNHQADSNSGGVPSAKKTGLVKGLGYSKKLSAKKQNRTPLKSKTPLKSRTAASLKPEAVIKLPRAEEVPDIEFAYGGLPSPTSDSAYVKGLRDEIVKDILNDKTPTLFDDFDFVDVIDAWDDGREKAMLESGEPPSPWWASVDPQKESESNGADTIEEEHEEDDLSELPPPDNLPDDTPENFDDDGLLEDLLSVDVEAACEE</sequence>
<dbReference type="Proteomes" id="UP000488956">
    <property type="component" value="Unassembled WGS sequence"/>
</dbReference>
<evidence type="ECO:0000313" key="14">
    <source>
        <dbReference type="Proteomes" id="UP000441208"/>
    </source>
</evidence>